<evidence type="ECO:0000256" key="1">
    <source>
        <dbReference type="SAM" id="MobiDB-lite"/>
    </source>
</evidence>
<dbReference type="RefSeq" id="WP_146533691.1">
    <property type="nucleotide sequence ID" value="NZ_SJPX01000002.1"/>
</dbReference>
<organism evidence="2 3">
    <name type="scientific">Rubripirellula reticaptiva</name>
    <dbReference type="NCBI Taxonomy" id="2528013"/>
    <lineage>
        <taxon>Bacteria</taxon>
        <taxon>Pseudomonadati</taxon>
        <taxon>Planctomycetota</taxon>
        <taxon>Planctomycetia</taxon>
        <taxon>Pirellulales</taxon>
        <taxon>Pirellulaceae</taxon>
        <taxon>Rubripirellula</taxon>
    </lineage>
</organism>
<evidence type="ECO:0000313" key="3">
    <source>
        <dbReference type="Proteomes" id="UP000317977"/>
    </source>
</evidence>
<feature type="region of interest" description="Disordered" evidence="1">
    <location>
        <begin position="26"/>
        <end position="59"/>
    </location>
</feature>
<protein>
    <submittedName>
        <fullName evidence="2">Uncharacterized protein</fullName>
    </submittedName>
</protein>
<dbReference type="Proteomes" id="UP000317977">
    <property type="component" value="Unassembled WGS sequence"/>
</dbReference>
<dbReference type="AlphaFoldDB" id="A0A5C6F4S8"/>
<gene>
    <name evidence="2" type="ORF">Poly59_18130</name>
</gene>
<evidence type="ECO:0000313" key="2">
    <source>
        <dbReference type="EMBL" id="TWU55514.1"/>
    </source>
</evidence>
<sequence length="59" mass="6406">MNVTTFTIESVHGVKQVLSFENFTVGPQPQRTMAQPTTTQPTATATPTQTATTATEPRR</sequence>
<dbReference type="EMBL" id="SJPX01000002">
    <property type="protein sequence ID" value="TWU55514.1"/>
    <property type="molecule type" value="Genomic_DNA"/>
</dbReference>
<comment type="caution">
    <text evidence="2">The sequence shown here is derived from an EMBL/GenBank/DDBJ whole genome shotgun (WGS) entry which is preliminary data.</text>
</comment>
<keyword evidence="3" id="KW-1185">Reference proteome</keyword>
<reference evidence="2 3" key="1">
    <citation type="submission" date="2019-02" db="EMBL/GenBank/DDBJ databases">
        <title>Deep-cultivation of Planctomycetes and their phenomic and genomic characterization uncovers novel biology.</title>
        <authorList>
            <person name="Wiegand S."/>
            <person name="Jogler M."/>
            <person name="Boedeker C."/>
            <person name="Pinto D."/>
            <person name="Vollmers J."/>
            <person name="Rivas-Marin E."/>
            <person name="Kohn T."/>
            <person name="Peeters S.H."/>
            <person name="Heuer A."/>
            <person name="Rast P."/>
            <person name="Oberbeckmann S."/>
            <person name="Bunk B."/>
            <person name="Jeske O."/>
            <person name="Meyerdierks A."/>
            <person name="Storesund J.E."/>
            <person name="Kallscheuer N."/>
            <person name="Luecker S."/>
            <person name="Lage O.M."/>
            <person name="Pohl T."/>
            <person name="Merkel B.J."/>
            <person name="Hornburger P."/>
            <person name="Mueller R.-W."/>
            <person name="Bruemmer F."/>
            <person name="Labrenz M."/>
            <person name="Spormann A.M."/>
            <person name="Op Den Camp H."/>
            <person name="Overmann J."/>
            <person name="Amann R."/>
            <person name="Jetten M.S.M."/>
            <person name="Mascher T."/>
            <person name="Medema M.H."/>
            <person name="Devos D.P."/>
            <person name="Kaster A.-K."/>
            <person name="Ovreas L."/>
            <person name="Rohde M."/>
            <person name="Galperin M.Y."/>
            <person name="Jogler C."/>
        </authorList>
    </citation>
    <scope>NUCLEOTIDE SEQUENCE [LARGE SCALE GENOMIC DNA]</scope>
    <source>
        <strain evidence="2 3">Poly59</strain>
    </source>
</reference>
<feature type="compositionally biased region" description="Low complexity" evidence="1">
    <location>
        <begin position="27"/>
        <end position="59"/>
    </location>
</feature>
<accession>A0A5C6F4S8</accession>
<proteinExistence type="predicted"/>
<name>A0A5C6F4S8_9BACT</name>